<dbReference type="EMBL" id="FONT01000005">
    <property type="protein sequence ID" value="SFE86350.1"/>
    <property type="molecule type" value="Genomic_DNA"/>
</dbReference>
<feature type="chain" id="PRO_5038465215" description="DUF3889 domain-containing protein" evidence="1">
    <location>
        <begin position="23"/>
        <end position="105"/>
    </location>
</feature>
<evidence type="ECO:0000256" key="1">
    <source>
        <dbReference type="SAM" id="SignalP"/>
    </source>
</evidence>
<protein>
    <recommendedName>
        <fullName evidence="4">DUF3889 domain-containing protein</fullName>
    </recommendedName>
</protein>
<dbReference type="Proteomes" id="UP000199516">
    <property type="component" value="Unassembled WGS sequence"/>
</dbReference>
<feature type="signal peptide" evidence="1">
    <location>
        <begin position="1"/>
        <end position="22"/>
    </location>
</feature>
<dbReference type="AlphaFoldDB" id="A0A1I2E2B8"/>
<dbReference type="InterPro" id="IPR024987">
    <property type="entry name" value="DUF3889"/>
</dbReference>
<sequence>MKRTRSVVRILFLLWISLGVPTYDGDAKSEQAEWGELAAKQTKEEFPDYHLVGFSYVGKHSITDSREQFNYTMSIEKNDEERQVNVYVLSNPKTGEPIDVFFDDL</sequence>
<keyword evidence="3" id="KW-1185">Reference proteome</keyword>
<organism evidence="2 3">
    <name type="scientific">Alteribacillus iranensis</name>
    <dbReference type="NCBI Taxonomy" id="930128"/>
    <lineage>
        <taxon>Bacteria</taxon>
        <taxon>Bacillati</taxon>
        <taxon>Bacillota</taxon>
        <taxon>Bacilli</taxon>
        <taxon>Bacillales</taxon>
        <taxon>Bacillaceae</taxon>
        <taxon>Alteribacillus</taxon>
    </lineage>
</organism>
<name>A0A1I2E2B8_9BACI</name>
<dbReference type="Pfam" id="PF13028">
    <property type="entry name" value="DUF3889"/>
    <property type="match status" value="1"/>
</dbReference>
<evidence type="ECO:0000313" key="2">
    <source>
        <dbReference type="EMBL" id="SFE86350.1"/>
    </source>
</evidence>
<keyword evidence="1" id="KW-0732">Signal</keyword>
<dbReference type="Gene3D" id="3.10.450.390">
    <property type="entry name" value="Protein of unknown function DUF3889"/>
    <property type="match status" value="1"/>
</dbReference>
<evidence type="ECO:0000313" key="3">
    <source>
        <dbReference type="Proteomes" id="UP000199516"/>
    </source>
</evidence>
<gene>
    <name evidence="2" type="ORF">SAMN05192532_10522</name>
</gene>
<accession>A0A1I2E2B8</accession>
<reference evidence="2 3" key="1">
    <citation type="submission" date="2016-10" db="EMBL/GenBank/DDBJ databases">
        <authorList>
            <person name="de Groot N.N."/>
        </authorList>
    </citation>
    <scope>NUCLEOTIDE SEQUENCE [LARGE SCALE GENOMIC DNA]</scope>
    <source>
        <strain evidence="2 3">DSM 23995</strain>
    </source>
</reference>
<evidence type="ECO:0008006" key="4">
    <source>
        <dbReference type="Google" id="ProtNLM"/>
    </source>
</evidence>
<dbReference type="RefSeq" id="WP_091661853.1">
    <property type="nucleotide sequence ID" value="NZ_FONT01000005.1"/>
</dbReference>
<proteinExistence type="predicted"/>
<dbReference type="STRING" id="930128.SAMN05192532_10522"/>